<dbReference type="PROSITE" id="PS50294">
    <property type="entry name" value="WD_REPEATS_REGION"/>
    <property type="match status" value="6"/>
</dbReference>
<keyword evidence="7" id="KW-0539">Nucleus</keyword>
<feature type="domain" description="DSBA-like thioredoxin" evidence="14">
    <location>
        <begin position="940"/>
        <end position="1139"/>
    </location>
</feature>
<name>A0A8H7EFU3_9PLEO</name>
<dbReference type="InterPro" id="IPR019775">
    <property type="entry name" value="WD40_repeat_CS"/>
</dbReference>
<feature type="repeat" description="WD" evidence="12">
    <location>
        <begin position="574"/>
        <end position="624"/>
    </location>
</feature>
<feature type="repeat" description="WD" evidence="12">
    <location>
        <begin position="423"/>
        <end position="464"/>
    </location>
</feature>
<evidence type="ECO:0000259" key="15">
    <source>
        <dbReference type="Pfam" id="PF08625"/>
    </source>
</evidence>
<dbReference type="SUPFAM" id="SSF52833">
    <property type="entry name" value="Thioredoxin-like"/>
    <property type="match status" value="1"/>
</dbReference>
<organism evidence="16 17">
    <name type="scientific">Alternaria burnsii</name>
    <dbReference type="NCBI Taxonomy" id="1187904"/>
    <lineage>
        <taxon>Eukaryota</taxon>
        <taxon>Fungi</taxon>
        <taxon>Dikarya</taxon>
        <taxon>Ascomycota</taxon>
        <taxon>Pezizomycotina</taxon>
        <taxon>Dothideomycetes</taxon>
        <taxon>Pleosporomycetidae</taxon>
        <taxon>Pleosporales</taxon>
        <taxon>Pleosporineae</taxon>
        <taxon>Pleosporaceae</taxon>
        <taxon>Alternaria</taxon>
        <taxon>Alternaria sect. Alternaria</taxon>
    </lineage>
</organism>
<dbReference type="Pfam" id="PF00400">
    <property type="entry name" value="WD40"/>
    <property type="match status" value="8"/>
</dbReference>
<sequence>MSAQRAAVKTTYDVARTLQPIYSGGSLALSGDGRILAASLGEDVLLSDLTNGQELARVEGDGEAITALALTPSASHLVVCSRSLSMRLFALRPSDTDDEAIELDLLRTLRPHTSPVVTLATDRTGTLIATGGADGVVKIWDIVGGYTTHTFHGHGGVVSALHFFEVEVAERDDASENNKKRKRKSRQEGAESDQAQGETQIQFRLASGAEDGKIRIWDLHKRKSAAVLDSHVSVVRSLQYSPQEKVLLSGSRDKTLIVWDSHKWKAQRTIAALEGIESAGFIADGKILYSGGENGRLRLWSASSGRELTREQEPGSETDEIVNILHYPLLPYLISVHADQVLNFYSLKTAESLVVEETIDPLPIFRRVSGTHDEVIDIAYVGRDKSLLALNTNSEDIRIITLNESDAEDATQGKYFGADVGLLKGHEDIVICLDVDWSGHWLVTGAKDNTARLWRLDPANESYTCAAVLTGHAESLGAIALPHTIPQESSAAFTDPLSHPPAYIVTGSQDRTVKRWDTTKEMKGKLRAKYTRKAHDKDINAIDIDPSGSLFASASQDRTVKIYSAAEGEAIGVLRGHKRGVWSVKFAPKDSQAPNSGNKGLIATGSGDKTVKIWSLADYSCLLTLEGHSNSVLKLSWLPYRPVDARDKRGPQIASAAGDGLVKIWDTVSGEAMSTLDNHTDRVWALVAHPTTGALVSGGGDSVITFWEDTTSTTLEAATTAETERVELDQKLQNYTYAGNYREAIVLALQMDQPARLFSLFKSVVETENPDTDSLSGLITVDEVLGSLADEQLYKLLIRLRDWNTNVRTAPIAQKILWTIVKSYPAPRLASLRPQGKVGAKGSLKDVLDAIKVYSERHYKRVEELVDESYLLDFTLKEMDEVAGEVKAITNGTSQLGLQRDVVMSKVPGTKAPPVSSPLQISNPLLTSAITHPAMAQPKITLYVDIVSPFAYIAFYILKNSKVFKQVEVTYVPILLGGLMKVCENTPPLRIKNKDKWINTERQRLSTHFNVPISQDTPPGFPINTLPIQRALVSLSLSHPQALEQAIALFYENFWAKWNDPIKPENLAAILAVALGSEEEASKVLERTKTEEVKKVLGGNTTKAFEDGAFGLPWFVATNEKGETEGFWGVDHMGLMCDHLGIKRPESKEWRSLL</sequence>
<evidence type="ECO:0000256" key="5">
    <source>
        <dbReference type="ARBA" id="ARBA00022679"/>
    </source>
</evidence>
<dbReference type="InterPro" id="IPR013934">
    <property type="entry name" value="Utp13_C"/>
</dbReference>
<feature type="repeat" description="WD" evidence="12">
    <location>
        <begin position="625"/>
        <end position="675"/>
    </location>
</feature>
<dbReference type="InterPro" id="IPR015943">
    <property type="entry name" value="WD40/YVTN_repeat-like_dom_sf"/>
</dbReference>
<dbReference type="SMART" id="SM00320">
    <property type="entry name" value="WD40"/>
    <property type="match status" value="11"/>
</dbReference>
<dbReference type="RefSeq" id="XP_038784602.1">
    <property type="nucleotide sequence ID" value="XM_038933101.1"/>
</dbReference>
<evidence type="ECO:0000256" key="8">
    <source>
        <dbReference type="ARBA" id="ARBA00037338"/>
    </source>
</evidence>
<evidence type="ECO:0000256" key="12">
    <source>
        <dbReference type="PROSITE-ProRule" id="PRU00221"/>
    </source>
</evidence>
<dbReference type="Gene3D" id="2.130.10.10">
    <property type="entry name" value="YVTN repeat-like/Quinoprotein amine dehydrogenase"/>
    <property type="match status" value="4"/>
</dbReference>
<dbReference type="PROSITE" id="PS00678">
    <property type="entry name" value="WD_REPEATS_1"/>
    <property type="match status" value="2"/>
</dbReference>
<dbReference type="EC" id="2.5.1.18" evidence="3"/>
<dbReference type="PROSITE" id="PS50082">
    <property type="entry name" value="WD_REPEATS_2"/>
    <property type="match status" value="9"/>
</dbReference>
<evidence type="ECO:0000256" key="11">
    <source>
        <dbReference type="ARBA" id="ARBA00083519"/>
    </source>
</evidence>
<dbReference type="Proteomes" id="UP000596902">
    <property type="component" value="Unassembled WGS sequence"/>
</dbReference>
<feature type="repeat" description="WD" evidence="12">
    <location>
        <begin position="109"/>
        <end position="150"/>
    </location>
</feature>
<feature type="repeat" description="WD" evidence="12">
    <location>
        <begin position="228"/>
        <end position="269"/>
    </location>
</feature>
<dbReference type="PRINTS" id="PR00320">
    <property type="entry name" value="GPROTEINBRPT"/>
</dbReference>
<dbReference type="EMBL" id="JAAABM010000011">
    <property type="protein sequence ID" value="KAF7674288.1"/>
    <property type="molecule type" value="Genomic_DNA"/>
</dbReference>
<dbReference type="InterPro" id="IPR001680">
    <property type="entry name" value="WD40_rpt"/>
</dbReference>
<proteinExistence type="inferred from homology"/>
<reference evidence="16" key="1">
    <citation type="submission" date="2020-01" db="EMBL/GenBank/DDBJ databases">
        <authorList>
            <person name="Feng Z.H.Z."/>
        </authorList>
    </citation>
    <scope>NUCLEOTIDE SEQUENCE</scope>
    <source>
        <strain evidence="16">CBS107.38</strain>
    </source>
</reference>
<evidence type="ECO:0000256" key="4">
    <source>
        <dbReference type="ARBA" id="ARBA00022574"/>
    </source>
</evidence>
<comment type="subcellular location">
    <subcellularLocation>
        <location evidence="1">Nucleus</location>
        <location evidence="1">Nucleolus</location>
    </subcellularLocation>
</comment>
<comment type="caution">
    <text evidence="16">The sequence shown here is derived from an EMBL/GenBank/DDBJ whole genome shotgun (WGS) entry which is preliminary data.</text>
</comment>
<dbReference type="GeneID" id="62206279"/>
<evidence type="ECO:0000256" key="3">
    <source>
        <dbReference type="ARBA" id="ARBA00012452"/>
    </source>
</evidence>
<dbReference type="Pfam" id="PF08625">
    <property type="entry name" value="Utp13"/>
    <property type="match status" value="1"/>
</dbReference>
<reference evidence="16" key="2">
    <citation type="submission" date="2020-08" db="EMBL/GenBank/DDBJ databases">
        <title>Draft Genome Sequence of Cumin Blight Pathogen Alternaria burnsii.</title>
        <authorList>
            <person name="Feng Z."/>
        </authorList>
    </citation>
    <scope>NUCLEOTIDE SEQUENCE</scope>
    <source>
        <strain evidence="16">CBS107.38</strain>
    </source>
</reference>
<dbReference type="InterPro" id="IPR036322">
    <property type="entry name" value="WD40_repeat_dom_sf"/>
</dbReference>
<dbReference type="Gene3D" id="3.40.30.10">
    <property type="entry name" value="Glutaredoxin"/>
    <property type="match status" value="1"/>
</dbReference>
<evidence type="ECO:0000256" key="10">
    <source>
        <dbReference type="ARBA" id="ARBA00073833"/>
    </source>
</evidence>
<dbReference type="PANTHER" id="PTHR19854:SF15">
    <property type="entry name" value="TRANSDUCIN BETA-LIKE PROTEIN 3"/>
    <property type="match status" value="1"/>
</dbReference>
<dbReference type="GO" id="GO:0032040">
    <property type="term" value="C:small-subunit processome"/>
    <property type="evidence" value="ECO:0007669"/>
    <property type="project" value="InterPro"/>
</dbReference>
<dbReference type="GO" id="GO:0016491">
    <property type="term" value="F:oxidoreductase activity"/>
    <property type="evidence" value="ECO:0007669"/>
    <property type="project" value="InterPro"/>
</dbReference>
<dbReference type="FunFam" id="2.130.10.10:FF:001009">
    <property type="entry name" value="Small nucleolar ribonucleoprotein complex subunit, putative"/>
    <property type="match status" value="1"/>
</dbReference>
<accession>A0A8H7EFU3</accession>
<dbReference type="GO" id="GO:0030686">
    <property type="term" value="C:90S preribosome"/>
    <property type="evidence" value="ECO:0007669"/>
    <property type="project" value="TreeGrafter"/>
</dbReference>
<dbReference type="CDD" id="cd00200">
    <property type="entry name" value="WD40"/>
    <property type="match status" value="2"/>
</dbReference>
<evidence type="ECO:0000256" key="6">
    <source>
        <dbReference type="ARBA" id="ARBA00022737"/>
    </source>
</evidence>
<feature type="repeat" description="WD" evidence="12">
    <location>
        <begin position="676"/>
        <end position="717"/>
    </location>
</feature>
<comment type="catalytic activity">
    <reaction evidence="9">
        <text>RX + glutathione = an S-substituted glutathione + a halide anion + H(+)</text>
        <dbReference type="Rhea" id="RHEA:16437"/>
        <dbReference type="ChEBI" id="CHEBI:15378"/>
        <dbReference type="ChEBI" id="CHEBI:16042"/>
        <dbReference type="ChEBI" id="CHEBI:17792"/>
        <dbReference type="ChEBI" id="CHEBI:57925"/>
        <dbReference type="ChEBI" id="CHEBI:90779"/>
        <dbReference type="EC" id="2.5.1.18"/>
    </reaction>
</comment>
<dbReference type="Pfam" id="PF01323">
    <property type="entry name" value="DSBA"/>
    <property type="match status" value="1"/>
</dbReference>
<dbReference type="AlphaFoldDB" id="A0A8H7EFU3"/>
<dbReference type="InterPro" id="IPR036249">
    <property type="entry name" value="Thioredoxin-like_sf"/>
</dbReference>
<keyword evidence="17" id="KW-1185">Reference proteome</keyword>
<feature type="region of interest" description="Disordered" evidence="13">
    <location>
        <begin position="174"/>
        <end position="199"/>
    </location>
</feature>
<evidence type="ECO:0000259" key="14">
    <source>
        <dbReference type="Pfam" id="PF01323"/>
    </source>
</evidence>
<evidence type="ECO:0000256" key="7">
    <source>
        <dbReference type="ARBA" id="ARBA00023242"/>
    </source>
</evidence>
<dbReference type="InterPro" id="IPR020472">
    <property type="entry name" value="WD40_PAC1"/>
</dbReference>
<dbReference type="GO" id="GO:0004364">
    <property type="term" value="F:glutathione transferase activity"/>
    <property type="evidence" value="ECO:0007669"/>
    <property type="project" value="UniProtKB-EC"/>
</dbReference>
<keyword evidence="5" id="KW-0808">Transferase</keyword>
<dbReference type="GO" id="GO:0005737">
    <property type="term" value="C:cytoplasm"/>
    <property type="evidence" value="ECO:0007669"/>
    <property type="project" value="UniProtKB-ARBA"/>
</dbReference>
<dbReference type="GO" id="GO:0034511">
    <property type="term" value="F:U3 snoRNA binding"/>
    <property type="evidence" value="ECO:0007669"/>
    <property type="project" value="TreeGrafter"/>
</dbReference>
<dbReference type="GO" id="GO:0000480">
    <property type="term" value="P:endonucleolytic cleavage in 5'-ETS of tricistronic rRNA transcript (SSU-rRNA, 5.8S rRNA, LSU-rRNA)"/>
    <property type="evidence" value="ECO:0007669"/>
    <property type="project" value="TreeGrafter"/>
</dbReference>
<evidence type="ECO:0000256" key="9">
    <source>
        <dbReference type="ARBA" id="ARBA00047960"/>
    </source>
</evidence>
<feature type="repeat" description="WD" evidence="12">
    <location>
        <begin position="276"/>
        <end position="310"/>
    </location>
</feature>
<feature type="repeat" description="WD" evidence="12">
    <location>
        <begin position="532"/>
        <end position="573"/>
    </location>
</feature>
<dbReference type="SUPFAM" id="SSF50978">
    <property type="entry name" value="WD40 repeat-like"/>
    <property type="match status" value="2"/>
</dbReference>
<evidence type="ECO:0000256" key="1">
    <source>
        <dbReference type="ARBA" id="ARBA00004604"/>
    </source>
</evidence>
<protein>
    <recommendedName>
        <fullName evidence="10">Glutathione S-transferase kappa 1</fullName>
        <ecNumber evidence="3">2.5.1.18</ecNumber>
    </recommendedName>
    <alternativeName>
        <fullName evidence="11">GST class-kappa</fullName>
    </alternativeName>
</protein>
<comment type="function">
    <text evidence="8">Component of the ASTRA complex involved in chromatin remodeling.</text>
</comment>
<dbReference type="FunFam" id="2.130.10.10:FF:001144">
    <property type="entry name" value="WD40 repeat-like protein"/>
    <property type="match status" value="1"/>
</dbReference>
<comment type="similarity">
    <text evidence="2">Belongs to the GST superfamily. Kappa family.</text>
</comment>
<feature type="domain" description="U3 small nucleolar RNA-associated protein 13 C-terminal" evidence="15">
    <location>
        <begin position="729"/>
        <end position="879"/>
    </location>
</feature>
<evidence type="ECO:0000313" key="17">
    <source>
        <dbReference type="Proteomes" id="UP000596902"/>
    </source>
</evidence>
<feature type="repeat" description="WD" evidence="12">
    <location>
        <begin position="205"/>
        <end position="227"/>
    </location>
</feature>
<gene>
    <name evidence="16" type="ORF">GT037_008054</name>
</gene>
<keyword evidence="6" id="KW-0677">Repeat</keyword>
<evidence type="ECO:0000256" key="2">
    <source>
        <dbReference type="ARBA" id="ARBA00006494"/>
    </source>
</evidence>
<dbReference type="InterPro" id="IPR001853">
    <property type="entry name" value="DSBA-like_thioredoxin_dom"/>
</dbReference>
<dbReference type="FunFam" id="3.40.30.10:FF:000096">
    <property type="entry name" value="Glutathione S-transferase kappa"/>
    <property type="match status" value="1"/>
</dbReference>
<dbReference type="GO" id="GO:0000472">
    <property type="term" value="P:endonucleolytic cleavage to generate mature 5'-end of SSU-rRNA from (SSU-rRNA, 5.8S rRNA, LSU-rRNA)"/>
    <property type="evidence" value="ECO:0007669"/>
    <property type="project" value="TreeGrafter"/>
</dbReference>
<keyword evidence="4 12" id="KW-0853">WD repeat</keyword>
<evidence type="ECO:0000313" key="16">
    <source>
        <dbReference type="EMBL" id="KAF7674288.1"/>
    </source>
</evidence>
<evidence type="ECO:0000256" key="13">
    <source>
        <dbReference type="SAM" id="MobiDB-lite"/>
    </source>
</evidence>
<dbReference type="PANTHER" id="PTHR19854">
    <property type="entry name" value="TRANSDUCIN BETA-LIKE 3"/>
    <property type="match status" value="1"/>
</dbReference>